<keyword evidence="1" id="KW-0479">Metal-binding</keyword>
<keyword evidence="1" id="KW-0862">Zinc</keyword>
<proteinExistence type="predicted"/>
<dbReference type="Proteomes" id="UP000631114">
    <property type="component" value="Unassembled WGS sequence"/>
</dbReference>
<dbReference type="AlphaFoldDB" id="A0A835HVP7"/>
<dbReference type="EMBL" id="JADFTS010000005">
    <property type="protein sequence ID" value="KAF9605067.1"/>
    <property type="molecule type" value="Genomic_DNA"/>
</dbReference>
<dbReference type="SUPFAM" id="SSF57850">
    <property type="entry name" value="RING/U-box"/>
    <property type="match status" value="1"/>
</dbReference>
<dbReference type="GO" id="GO:0006511">
    <property type="term" value="P:ubiquitin-dependent protein catabolic process"/>
    <property type="evidence" value="ECO:0007669"/>
    <property type="project" value="TreeGrafter"/>
</dbReference>
<evidence type="ECO:0000313" key="5">
    <source>
        <dbReference type="Proteomes" id="UP000631114"/>
    </source>
</evidence>
<dbReference type="SMART" id="SM00184">
    <property type="entry name" value="RING"/>
    <property type="match status" value="1"/>
</dbReference>
<keyword evidence="1" id="KW-0863">Zinc-finger</keyword>
<organism evidence="4 5">
    <name type="scientific">Coptis chinensis</name>
    <dbReference type="NCBI Taxonomy" id="261450"/>
    <lineage>
        <taxon>Eukaryota</taxon>
        <taxon>Viridiplantae</taxon>
        <taxon>Streptophyta</taxon>
        <taxon>Embryophyta</taxon>
        <taxon>Tracheophyta</taxon>
        <taxon>Spermatophyta</taxon>
        <taxon>Magnoliopsida</taxon>
        <taxon>Ranunculales</taxon>
        <taxon>Ranunculaceae</taxon>
        <taxon>Coptidoideae</taxon>
        <taxon>Coptis</taxon>
    </lineage>
</organism>
<dbReference type="GO" id="GO:0061630">
    <property type="term" value="F:ubiquitin protein ligase activity"/>
    <property type="evidence" value="ECO:0007669"/>
    <property type="project" value="TreeGrafter"/>
</dbReference>
<protein>
    <recommendedName>
        <fullName evidence="3">RING-type domain-containing protein</fullName>
    </recommendedName>
</protein>
<accession>A0A835HVP7</accession>
<dbReference type="Gene3D" id="3.30.40.10">
    <property type="entry name" value="Zinc/RING finger domain, C3HC4 (zinc finger)"/>
    <property type="match status" value="1"/>
</dbReference>
<dbReference type="CDD" id="cd16454">
    <property type="entry name" value="RING-H2_PA-TM-RING"/>
    <property type="match status" value="1"/>
</dbReference>
<feature type="domain" description="RING-type" evidence="3">
    <location>
        <begin position="118"/>
        <end position="159"/>
    </location>
</feature>
<comment type="caution">
    <text evidence="4">The sequence shown here is derived from an EMBL/GenBank/DDBJ whole genome shotgun (WGS) entry which is preliminary data.</text>
</comment>
<evidence type="ECO:0000313" key="4">
    <source>
        <dbReference type="EMBL" id="KAF9605067.1"/>
    </source>
</evidence>
<evidence type="ECO:0000256" key="2">
    <source>
        <dbReference type="SAM" id="MobiDB-lite"/>
    </source>
</evidence>
<dbReference type="InterPro" id="IPR051826">
    <property type="entry name" value="E3_ubiquitin-ligase_domain"/>
</dbReference>
<feature type="region of interest" description="Disordered" evidence="2">
    <location>
        <begin position="14"/>
        <end position="35"/>
    </location>
</feature>
<dbReference type="PANTHER" id="PTHR22765">
    <property type="entry name" value="RING FINGER AND PROTEASE ASSOCIATED DOMAIN-CONTAINING"/>
    <property type="match status" value="1"/>
</dbReference>
<dbReference type="Pfam" id="PF13639">
    <property type="entry name" value="zf-RING_2"/>
    <property type="match status" value="1"/>
</dbReference>
<gene>
    <name evidence="4" type="ORF">IFM89_013737</name>
</gene>
<reference evidence="4 5" key="1">
    <citation type="submission" date="2020-10" db="EMBL/GenBank/DDBJ databases">
        <title>The Coptis chinensis genome and diversification of protoberbering-type alkaloids.</title>
        <authorList>
            <person name="Wang B."/>
            <person name="Shu S."/>
            <person name="Song C."/>
            <person name="Liu Y."/>
        </authorList>
    </citation>
    <scope>NUCLEOTIDE SEQUENCE [LARGE SCALE GENOMIC DNA]</scope>
    <source>
        <strain evidence="4">HL-2020</strain>
        <tissue evidence="4">Leaf</tissue>
    </source>
</reference>
<evidence type="ECO:0000259" key="3">
    <source>
        <dbReference type="PROSITE" id="PS50089"/>
    </source>
</evidence>
<evidence type="ECO:0000256" key="1">
    <source>
        <dbReference type="PROSITE-ProRule" id="PRU00175"/>
    </source>
</evidence>
<dbReference type="PANTHER" id="PTHR22765:SF460">
    <property type="entry name" value="RING-TYPE E3 UBIQUITIN TRANSFERASE"/>
    <property type="match status" value="1"/>
</dbReference>
<feature type="compositionally biased region" description="Basic residues" evidence="2">
    <location>
        <begin position="14"/>
        <end position="26"/>
    </location>
</feature>
<dbReference type="GO" id="GO:0008270">
    <property type="term" value="F:zinc ion binding"/>
    <property type="evidence" value="ECO:0007669"/>
    <property type="project" value="UniProtKB-KW"/>
</dbReference>
<dbReference type="OrthoDB" id="8062037at2759"/>
<dbReference type="PROSITE" id="PS50089">
    <property type="entry name" value="ZF_RING_2"/>
    <property type="match status" value="1"/>
</dbReference>
<dbReference type="InterPro" id="IPR001841">
    <property type="entry name" value="Znf_RING"/>
</dbReference>
<sequence>MAGMLSGVELARRRRTNQHRHNHNHRHQYESSYSRELSVHQKIEPSTNMDETALLARKRLEEKLRSFSAPSRFSKRLPSKGEKSFSHLTHVKETHTSTRRQGKQSFQLDRKNSQREVCSICLEDFQAEQQIMNLPCCHKYHSDCLLPWLTTNSHCPYCRTNVNYSP</sequence>
<dbReference type="InterPro" id="IPR013083">
    <property type="entry name" value="Znf_RING/FYVE/PHD"/>
</dbReference>
<name>A0A835HVP7_9MAGN</name>
<keyword evidence="5" id="KW-1185">Reference proteome</keyword>